<organism evidence="2 3">
    <name type="scientific">Skeletonema marinoi</name>
    <dbReference type="NCBI Taxonomy" id="267567"/>
    <lineage>
        <taxon>Eukaryota</taxon>
        <taxon>Sar</taxon>
        <taxon>Stramenopiles</taxon>
        <taxon>Ochrophyta</taxon>
        <taxon>Bacillariophyta</taxon>
        <taxon>Coscinodiscophyceae</taxon>
        <taxon>Thalassiosirophycidae</taxon>
        <taxon>Thalassiosirales</taxon>
        <taxon>Skeletonemataceae</taxon>
        <taxon>Skeletonema</taxon>
        <taxon>Skeletonema marinoi-dohrnii complex</taxon>
    </lineage>
</organism>
<feature type="region of interest" description="Disordered" evidence="1">
    <location>
        <begin position="505"/>
        <end position="583"/>
    </location>
</feature>
<feature type="compositionally biased region" description="Basic and acidic residues" evidence="1">
    <location>
        <begin position="162"/>
        <end position="182"/>
    </location>
</feature>
<feature type="compositionally biased region" description="Polar residues" evidence="1">
    <location>
        <begin position="206"/>
        <end position="215"/>
    </location>
</feature>
<feature type="compositionally biased region" description="Basic residues" evidence="1">
    <location>
        <begin position="349"/>
        <end position="361"/>
    </location>
</feature>
<feature type="compositionally biased region" description="Low complexity" evidence="1">
    <location>
        <begin position="460"/>
        <end position="470"/>
    </location>
</feature>
<dbReference type="EMBL" id="JATAAI010000027">
    <property type="protein sequence ID" value="KAK1736909.1"/>
    <property type="molecule type" value="Genomic_DNA"/>
</dbReference>
<reference evidence="2" key="1">
    <citation type="submission" date="2023-06" db="EMBL/GenBank/DDBJ databases">
        <title>Survivors Of The Sea: Transcriptome response of Skeletonema marinoi to long-term dormancy.</title>
        <authorList>
            <person name="Pinder M.I.M."/>
            <person name="Kourtchenko O."/>
            <person name="Robertson E.K."/>
            <person name="Larsson T."/>
            <person name="Maumus F."/>
            <person name="Osuna-Cruz C.M."/>
            <person name="Vancaester E."/>
            <person name="Stenow R."/>
            <person name="Vandepoele K."/>
            <person name="Ploug H."/>
            <person name="Bruchert V."/>
            <person name="Godhe A."/>
            <person name="Topel M."/>
        </authorList>
    </citation>
    <scope>NUCLEOTIDE SEQUENCE</scope>
    <source>
        <strain evidence="2">R05AC</strain>
    </source>
</reference>
<dbReference type="Proteomes" id="UP001224775">
    <property type="component" value="Unassembled WGS sequence"/>
</dbReference>
<feature type="compositionally biased region" description="Low complexity" evidence="1">
    <location>
        <begin position="127"/>
        <end position="150"/>
    </location>
</feature>
<sequence>MSSSGFGATVIATCLVSSQMMSSSSFMLMPTSSSRTSIIRQPNGRVRHQSSNEIPTSICNRPTLIKLTAVRPSGTRDTSTKNEPNISQMTLPQILQSLNRLNIRYPPDAARSELEGLLYQYYEANQSAPSSQSTSSSKPPPTSSTSSVQSNGPNIVDAVVLDDDKSVNDEEYYQRDQTERDAVHHRRSHQPQSRQRRQGRTTSRPNNRTSYGNSTHRAEYRAESNQHRPRRRRENYDLYDNYNPTTSNRARRRNDVIDLDTFDIPDEPNNQDDYYDNGAQIFLMGFLEAGKTATQLALGSVAEAVNPFSAEKRWYDEERGREVLDVNILDYSPDYGRRSQRRYSSETGRRRRRRRTKRSGRSYRDPDNMESNIPPRRRQSIERQPPSNVAGRPKRDSLEQPASFSAATDSSSNSANDSGSGANSTAQATGSEQRVSVQPRNERSRQDSTKPIYGLYNGDSSSSDQPSSNSLHNTTEPRQGPQPYSKRTHPKKIWKKRLRKKFDAALGLQSPTSSPSSSESLYDSWKTQVGGVHDGRKEALRKEMNKKKSSAGPSPNNRRSRMRAKLNSSQVGKTAKSYLNEPPFWRKDGGTIASVLFDSQQPPSPSSRGVDPRLKRKYNNSLDTLEALLRSPLGRQSTVTSLVIFIARSSLSWFGSLCRWAGVRGTIPQPIVVTTVFAMGISSRRGYRTLSLGLSLLALRMVGEFLHGSLHGNEFWEDDYDKDTREWSQE</sequence>
<name>A0AAD8Y0B7_9STRA</name>
<feature type="compositionally biased region" description="Low complexity" evidence="1">
    <location>
        <begin position="510"/>
        <end position="520"/>
    </location>
</feature>
<feature type="compositionally biased region" description="Low complexity" evidence="1">
    <location>
        <begin position="402"/>
        <end position="426"/>
    </location>
</feature>
<evidence type="ECO:0000256" key="1">
    <source>
        <dbReference type="SAM" id="MobiDB-lite"/>
    </source>
</evidence>
<feature type="compositionally biased region" description="Basic and acidic residues" evidence="1">
    <location>
        <begin position="216"/>
        <end position="226"/>
    </location>
</feature>
<feature type="compositionally biased region" description="Polar residues" evidence="1">
    <location>
        <begin position="427"/>
        <end position="439"/>
    </location>
</feature>
<feature type="region of interest" description="Disordered" evidence="1">
    <location>
        <begin position="333"/>
        <end position="493"/>
    </location>
</feature>
<accession>A0AAD8Y0B7</accession>
<proteinExistence type="predicted"/>
<gene>
    <name evidence="2" type="ORF">QTG54_012354</name>
</gene>
<feature type="compositionally biased region" description="Basic residues" evidence="1">
    <location>
        <begin position="183"/>
        <end position="199"/>
    </location>
</feature>
<feature type="region of interest" description="Disordered" evidence="1">
    <location>
        <begin position="127"/>
        <end position="252"/>
    </location>
</feature>
<dbReference type="AlphaFoldDB" id="A0AAD8Y0B7"/>
<protein>
    <submittedName>
        <fullName evidence="2">Uncharacterized protein</fullName>
    </submittedName>
</protein>
<evidence type="ECO:0000313" key="2">
    <source>
        <dbReference type="EMBL" id="KAK1736909.1"/>
    </source>
</evidence>
<feature type="compositionally biased region" description="Basic and acidic residues" evidence="1">
    <location>
        <begin position="533"/>
        <end position="543"/>
    </location>
</feature>
<keyword evidence="3" id="KW-1185">Reference proteome</keyword>
<evidence type="ECO:0000313" key="3">
    <source>
        <dbReference type="Proteomes" id="UP001224775"/>
    </source>
</evidence>
<comment type="caution">
    <text evidence="2">The sequence shown here is derived from an EMBL/GenBank/DDBJ whole genome shotgun (WGS) entry which is preliminary data.</text>
</comment>